<dbReference type="PANTHER" id="PTHR32071">
    <property type="entry name" value="TRANSCRIPTIONAL REGULATORY PROTEIN"/>
    <property type="match status" value="1"/>
</dbReference>
<dbReference type="InterPro" id="IPR002078">
    <property type="entry name" value="Sigma_54_int"/>
</dbReference>
<evidence type="ECO:0000259" key="7">
    <source>
        <dbReference type="PROSITE" id="PS50045"/>
    </source>
</evidence>
<dbReference type="InterPro" id="IPR002197">
    <property type="entry name" value="HTH_Fis"/>
</dbReference>
<keyword evidence="1" id="KW-0547">Nucleotide-binding</keyword>
<feature type="domain" description="Sigma-54 factor interaction" evidence="7">
    <location>
        <begin position="157"/>
        <end position="386"/>
    </location>
</feature>
<keyword evidence="2" id="KW-0067">ATP-binding</keyword>
<dbReference type="Pfam" id="PF00072">
    <property type="entry name" value="Response_reg"/>
    <property type="match status" value="1"/>
</dbReference>
<dbReference type="InterPro" id="IPR003593">
    <property type="entry name" value="AAA+_ATPase"/>
</dbReference>
<dbReference type="Gene3D" id="1.10.10.60">
    <property type="entry name" value="Homeodomain-like"/>
    <property type="match status" value="1"/>
</dbReference>
<evidence type="ECO:0000256" key="2">
    <source>
        <dbReference type="ARBA" id="ARBA00022840"/>
    </source>
</evidence>
<dbReference type="Pfam" id="PF25601">
    <property type="entry name" value="AAA_lid_14"/>
    <property type="match status" value="1"/>
</dbReference>
<dbReference type="CDD" id="cd00009">
    <property type="entry name" value="AAA"/>
    <property type="match status" value="1"/>
</dbReference>
<evidence type="ECO:0000256" key="4">
    <source>
        <dbReference type="ARBA" id="ARBA00023125"/>
    </source>
</evidence>
<dbReference type="InterPro" id="IPR058031">
    <property type="entry name" value="AAA_lid_NorR"/>
</dbReference>
<dbReference type="STRING" id="1048983.EL17_16080"/>
<evidence type="ECO:0000313" key="10">
    <source>
        <dbReference type="Proteomes" id="UP000027821"/>
    </source>
</evidence>
<feature type="modified residue" description="4-aspartylphosphate" evidence="6">
    <location>
        <position position="57"/>
    </location>
</feature>
<dbReference type="InterPro" id="IPR025944">
    <property type="entry name" value="Sigma_54_int_dom_CS"/>
</dbReference>
<dbReference type="InterPro" id="IPR027417">
    <property type="entry name" value="P-loop_NTPase"/>
</dbReference>
<dbReference type="SMART" id="SM00382">
    <property type="entry name" value="AAA"/>
    <property type="match status" value="1"/>
</dbReference>
<protein>
    <submittedName>
        <fullName evidence="9">ATPase AAA</fullName>
    </submittedName>
</protein>
<proteinExistence type="predicted"/>
<dbReference type="FunFam" id="3.40.50.300:FF:000006">
    <property type="entry name" value="DNA-binding transcriptional regulator NtrC"/>
    <property type="match status" value="1"/>
</dbReference>
<evidence type="ECO:0000259" key="8">
    <source>
        <dbReference type="PROSITE" id="PS50110"/>
    </source>
</evidence>
<reference evidence="9 10" key="1">
    <citation type="submission" date="2014-04" db="EMBL/GenBank/DDBJ databases">
        <title>Characterization and application of a salt tolerant electro-active bacterium.</title>
        <authorList>
            <person name="Yang L."/>
            <person name="Wei S."/>
            <person name="Tay Q.X.M."/>
        </authorList>
    </citation>
    <scope>NUCLEOTIDE SEQUENCE [LARGE SCALE GENOMIC DNA]</scope>
    <source>
        <strain evidence="9 10">LY1</strain>
    </source>
</reference>
<dbReference type="EMBL" id="JMIH01000024">
    <property type="protein sequence ID" value="KEO72270.1"/>
    <property type="molecule type" value="Genomic_DNA"/>
</dbReference>
<dbReference type="PRINTS" id="PR01590">
    <property type="entry name" value="HTHFIS"/>
</dbReference>
<dbReference type="Gene3D" id="1.10.8.60">
    <property type="match status" value="1"/>
</dbReference>
<dbReference type="eggNOG" id="COG2204">
    <property type="taxonomic scope" value="Bacteria"/>
</dbReference>
<keyword evidence="6" id="KW-0597">Phosphoprotein</keyword>
<dbReference type="SMART" id="SM00448">
    <property type="entry name" value="REC"/>
    <property type="match status" value="1"/>
</dbReference>
<dbReference type="GO" id="GO:0006355">
    <property type="term" value="P:regulation of DNA-templated transcription"/>
    <property type="evidence" value="ECO:0007669"/>
    <property type="project" value="InterPro"/>
</dbReference>
<dbReference type="PROSITE" id="PS50110">
    <property type="entry name" value="RESPONSE_REGULATORY"/>
    <property type="match status" value="1"/>
</dbReference>
<dbReference type="InterPro" id="IPR011006">
    <property type="entry name" value="CheY-like_superfamily"/>
</dbReference>
<dbReference type="PROSITE" id="PS50045">
    <property type="entry name" value="SIGMA54_INTERACT_4"/>
    <property type="match status" value="1"/>
</dbReference>
<keyword evidence="4" id="KW-0238">DNA-binding</keyword>
<name>A0A074KVJ5_9BACT</name>
<dbReference type="Pfam" id="PF02954">
    <property type="entry name" value="HTH_8"/>
    <property type="match status" value="1"/>
</dbReference>
<dbReference type="PROSITE" id="PS00688">
    <property type="entry name" value="SIGMA54_INTERACT_3"/>
    <property type="match status" value="1"/>
</dbReference>
<dbReference type="SUPFAM" id="SSF52172">
    <property type="entry name" value="CheY-like"/>
    <property type="match status" value="1"/>
</dbReference>
<gene>
    <name evidence="9" type="ORF">EL17_16080</name>
</gene>
<keyword evidence="10" id="KW-1185">Reference proteome</keyword>
<dbReference type="InterPro" id="IPR009057">
    <property type="entry name" value="Homeodomain-like_sf"/>
</dbReference>
<evidence type="ECO:0000256" key="6">
    <source>
        <dbReference type="PROSITE-ProRule" id="PRU00169"/>
    </source>
</evidence>
<feature type="domain" description="Response regulatory" evidence="8">
    <location>
        <begin position="8"/>
        <end position="127"/>
    </location>
</feature>
<dbReference type="Gene3D" id="3.40.50.2300">
    <property type="match status" value="1"/>
</dbReference>
<dbReference type="Pfam" id="PF00158">
    <property type="entry name" value="Sigma54_activat"/>
    <property type="match status" value="1"/>
</dbReference>
<keyword evidence="3" id="KW-0805">Transcription regulation</keyword>
<evidence type="ECO:0000256" key="5">
    <source>
        <dbReference type="ARBA" id="ARBA00023163"/>
    </source>
</evidence>
<dbReference type="GO" id="GO:0000160">
    <property type="term" value="P:phosphorelay signal transduction system"/>
    <property type="evidence" value="ECO:0007669"/>
    <property type="project" value="InterPro"/>
</dbReference>
<accession>A0A074KVJ5</accession>
<dbReference type="PANTHER" id="PTHR32071:SF113">
    <property type="entry name" value="ALGINATE BIOSYNTHESIS TRANSCRIPTIONAL REGULATORY PROTEIN ALGB"/>
    <property type="match status" value="1"/>
</dbReference>
<organism evidence="9 10">
    <name type="scientific">Anditalea andensis</name>
    <dbReference type="NCBI Taxonomy" id="1048983"/>
    <lineage>
        <taxon>Bacteria</taxon>
        <taxon>Pseudomonadati</taxon>
        <taxon>Bacteroidota</taxon>
        <taxon>Cytophagia</taxon>
        <taxon>Cytophagales</taxon>
        <taxon>Cytophagaceae</taxon>
        <taxon>Anditalea</taxon>
    </lineage>
</organism>
<dbReference type="PROSITE" id="PS00676">
    <property type="entry name" value="SIGMA54_INTERACT_2"/>
    <property type="match status" value="1"/>
</dbReference>
<evidence type="ECO:0000256" key="1">
    <source>
        <dbReference type="ARBA" id="ARBA00022741"/>
    </source>
</evidence>
<dbReference type="InterPro" id="IPR001789">
    <property type="entry name" value="Sig_transdc_resp-reg_receiver"/>
</dbReference>
<dbReference type="AlphaFoldDB" id="A0A074KVJ5"/>
<dbReference type="Proteomes" id="UP000027821">
    <property type="component" value="Unassembled WGS sequence"/>
</dbReference>
<dbReference type="GO" id="GO:0043565">
    <property type="term" value="F:sequence-specific DNA binding"/>
    <property type="evidence" value="ECO:0007669"/>
    <property type="project" value="InterPro"/>
</dbReference>
<dbReference type="SUPFAM" id="SSF52540">
    <property type="entry name" value="P-loop containing nucleoside triphosphate hydrolases"/>
    <property type="match status" value="1"/>
</dbReference>
<dbReference type="GO" id="GO:0005524">
    <property type="term" value="F:ATP binding"/>
    <property type="evidence" value="ECO:0007669"/>
    <property type="project" value="UniProtKB-KW"/>
</dbReference>
<dbReference type="RefSeq" id="WP_035076624.1">
    <property type="nucleotide sequence ID" value="NZ_JMIH01000024.1"/>
</dbReference>
<dbReference type="InterPro" id="IPR025943">
    <property type="entry name" value="Sigma_54_int_dom_ATP-bd_2"/>
</dbReference>
<dbReference type="OrthoDB" id="9782110at2"/>
<comment type="caution">
    <text evidence="9">The sequence shown here is derived from an EMBL/GenBank/DDBJ whole genome shotgun (WGS) entry which is preliminary data.</text>
</comment>
<dbReference type="SUPFAM" id="SSF46689">
    <property type="entry name" value="Homeodomain-like"/>
    <property type="match status" value="1"/>
</dbReference>
<sequence>MKEQKSGKILIVDDNEDLLKAAKIFLKRNFGQVDTETNPDLLPILIVNEQYDVIMLDMNFTKDVSSGQEGFYWLDRILELDSSAVVVMITAYGDVNTAVKAIKEGATDFVLKPWENEKLLATLNAALRLRQSKLEVSELKTQQHQLYQDIDSKFKDIIGQSSAMQKIFETIERVAVTDANVLILGENGTGKELIARAIHRNSKRYREAFVGVDLGAITTTLFESELFGHKKGSFTDAKEDRAGRFEQANKGTLFLDEIGNLPLPLQSKLLAALQNREVTRVGANKPIPVNIRLISATNMPIHHMVYENTFRQDLLYRINTIEIKLPSLKERLEDIPLLANHFIDTYSRKYNKDIRKAGEALIKRMQKYHWPGNIRELQHSIERAVIMTNHSVLQPEDLFFQKNVLPEKQDEMVSIDHLNIEDVEKILIRKALQKHNGHITRAAEELGLTRSSLYRRLERYGL</sequence>
<evidence type="ECO:0000256" key="3">
    <source>
        <dbReference type="ARBA" id="ARBA00023015"/>
    </source>
</evidence>
<dbReference type="Gene3D" id="3.40.50.300">
    <property type="entry name" value="P-loop containing nucleotide triphosphate hydrolases"/>
    <property type="match status" value="1"/>
</dbReference>
<keyword evidence="5" id="KW-0804">Transcription</keyword>
<evidence type="ECO:0000313" key="9">
    <source>
        <dbReference type="EMBL" id="KEO72270.1"/>
    </source>
</evidence>